<keyword evidence="9" id="KW-0969">Cilium</keyword>
<organism evidence="9 10">
    <name type="scientific">Sandaracinobacteroides saxicola</name>
    <dbReference type="NCBI Taxonomy" id="2759707"/>
    <lineage>
        <taxon>Bacteria</taxon>
        <taxon>Pseudomonadati</taxon>
        <taxon>Pseudomonadota</taxon>
        <taxon>Alphaproteobacteria</taxon>
        <taxon>Sphingomonadales</taxon>
        <taxon>Sphingosinicellaceae</taxon>
        <taxon>Sandaracinobacteroides</taxon>
    </lineage>
</organism>
<keyword evidence="10" id="KW-1185">Reference proteome</keyword>
<dbReference type="GO" id="GO:0009428">
    <property type="term" value="C:bacterial-type flagellum basal body, distal rod, P ring"/>
    <property type="evidence" value="ECO:0007669"/>
    <property type="project" value="InterPro"/>
</dbReference>
<keyword evidence="6 8" id="KW-0975">Bacterial flagellum</keyword>
<dbReference type="NCBIfam" id="NF003676">
    <property type="entry name" value="PRK05303.1"/>
    <property type="match status" value="1"/>
</dbReference>
<dbReference type="KEGG" id="sand:H3309_04220"/>
<evidence type="ECO:0000313" key="9">
    <source>
        <dbReference type="EMBL" id="QMW24517.1"/>
    </source>
</evidence>
<dbReference type="Proteomes" id="UP000515292">
    <property type="component" value="Chromosome"/>
</dbReference>
<reference evidence="9 10" key="1">
    <citation type="submission" date="2020-07" db="EMBL/GenBank/DDBJ databases">
        <title>Complete genome sequence for Sandaracinobacter sp. M6.</title>
        <authorList>
            <person name="Tang Y."/>
            <person name="Liu Q."/>
            <person name="Guo Z."/>
            <person name="Lei P."/>
            <person name="Huang B."/>
        </authorList>
    </citation>
    <scope>NUCLEOTIDE SEQUENCE [LARGE SCALE GENOMIC DNA]</scope>
    <source>
        <strain evidence="9 10">M6</strain>
    </source>
</reference>
<comment type="similarity">
    <text evidence="8">Belongs to the FlgI family.</text>
</comment>
<evidence type="ECO:0000256" key="8">
    <source>
        <dbReference type="HAMAP-Rule" id="MF_00416"/>
    </source>
</evidence>
<gene>
    <name evidence="8" type="primary">flgI</name>
    <name evidence="9" type="ORF">H3309_04220</name>
</gene>
<name>A0A7G5IMC5_9SPHN</name>
<keyword evidence="5" id="KW-0574">Periplasm</keyword>
<feature type="signal peptide" evidence="8">
    <location>
        <begin position="1"/>
        <end position="33"/>
    </location>
</feature>
<dbReference type="GO" id="GO:0005198">
    <property type="term" value="F:structural molecule activity"/>
    <property type="evidence" value="ECO:0007669"/>
    <property type="project" value="InterPro"/>
</dbReference>
<dbReference type="PANTHER" id="PTHR30381:SF0">
    <property type="entry name" value="FLAGELLAR P-RING PROTEIN"/>
    <property type="match status" value="1"/>
</dbReference>
<dbReference type="AlphaFoldDB" id="A0A7G5IMC5"/>
<comment type="subcellular location">
    <subcellularLocation>
        <location evidence="2 8">Bacterial flagellum basal body</location>
    </subcellularLocation>
</comment>
<evidence type="ECO:0000256" key="1">
    <source>
        <dbReference type="ARBA" id="ARBA00002591"/>
    </source>
</evidence>
<evidence type="ECO:0000256" key="7">
    <source>
        <dbReference type="ARBA" id="ARBA00032344"/>
    </source>
</evidence>
<dbReference type="InterPro" id="IPR001782">
    <property type="entry name" value="Flag_FlgI"/>
</dbReference>
<keyword evidence="9" id="KW-0966">Cell projection</keyword>
<dbReference type="PANTHER" id="PTHR30381">
    <property type="entry name" value="FLAGELLAR P-RING PERIPLASMIC PROTEIN FLGI"/>
    <property type="match status" value="1"/>
</dbReference>
<evidence type="ECO:0000313" key="10">
    <source>
        <dbReference type="Proteomes" id="UP000515292"/>
    </source>
</evidence>
<keyword evidence="9" id="KW-0282">Flagellum</keyword>
<dbReference type="PRINTS" id="PR01010">
    <property type="entry name" value="FLGPRINGFLGI"/>
</dbReference>
<dbReference type="EMBL" id="CP059851">
    <property type="protein sequence ID" value="QMW24517.1"/>
    <property type="molecule type" value="Genomic_DNA"/>
</dbReference>
<keyword evidence="4 8" id="KW-0732">Signal</keyword>
<proteinExistence type="inferred from homology"/>
<sequence length="376" mass="38098" precursor="true">MRKLCIDRRPATATVLHLLAVGAVTLFAHAAHAERIKDIASVVGVRGNHLVGYGLVIGLAGTGDRLRNAPFTQESLGAMLERMGVNVRDTQPRTQNIAAVMVTATLPPFARAGTPLDVQVSAIGDASNLQGGTLVATNLKGLDGNVYAVAQGPVAVSGFAARGAAASVSRGSPTSARIAGGAIVEQEINFALPDTGNFRLALRNPDFTTASRVATAIRGAGLAATALDNATVEVAIPAGQLGGMTAAVGTIENLAVDVDQVARVVIDEASGTVVIGENVRVSKVAIAHGALTIAVTERPVVSQPNAFAGGQTAIVPRSDVQVDDGSGAKLATLDGTASLKSLVAGLNALGVSPRDLITILQALRTAGALQASIEVR</sequence>
<evidence type="ECO:0000256" key="4">
    <source>
        <dbReference type="ARBA" id="ARBA00022729"/>
    </source>
</evidence>
<comment type="subunit">
    <text evidence="8">The basal body constitutes a major portion of the flagellar organelle and consists of four rings (L,P,S, and M) mounted on a central rod.</text>
</comment>
<accession>A0A7G5IMC5</accession>
<evidence type="ECO:0000256" key="6">
    <source>
        <dbReference type="ARBA" id="ARBA00023143"/>
    </source>
</evidence>
<evidence type="ECO:0000256" key="2">
    <source>
        <dbReference type="ARBA" id="ARBA00004117"/>
    </source>
</evidence>
<feature type="chain" id="PRO_5029072005" description="Flagellar P-ring protein" evidence="8">
    <location>
        <begin position="34"/>
        <end position="376"/>
    </location>
</feature>
<evidence type="ECO:0000256" key="3">
    <source>
        <dbReference type="ARBA" id="ARBA00019515"/>
    </source>
</evidence>
<protein>
    <recommendedName>
        <fullName evidence="3 8">Flagellar P-ring protein</fullName>
    </recommendedName>
    <alternativeName>
        <fullName evidence="7 8">Basal body P-ring protein</fullName>
    </alternativeName>
</protein>
<dbReference type="Pfam" id="PF02119">
    <property type="entry name" value="FlgI"/>
    <property type="match status" value="1"/>
</dbReference>
<dbReference type="HAMAP" id="MF_00416">
    <property type="entry name" value="FlgI"/>
    <property type="match status" value="1"/>
</dbReference>
<comment type="function">
    <text evidence="1 8">Assembles around the rod to form the L-ring and probably protects the motor/basal body from shearing forces during rotation.</text>
</comment>
<evidence type="ECO:0000256" key="5">
    <source>
        <dbReference type="ARBA" id="ARBA00022764"/>
    </source>
</evidence>
<dbReference type="GO" id="GO:0071973">
    <property type="term" value="P:bacterial-type flagellum-dependent cell motility"/>
    <property type="evidence" value="ECO:0007669"/>
    <property type="project" value="InterPro"/>
</dbReference>
<dbReference type="GO" id="GO:0030288">
    <property type="term" value="C:outer membrane-bounded periplasmic space"/>
    <property type="evidence" value="ECO:0007669"/>
    <property type="project" value="InterPro"/>
</dbReference>